<evidence type="ECO:0000313" key="3">
    <source>
        <dbReference type="Proteomes" id="UP000075606"/>
    </source>
</evidence>
<dbReference type="InterPro" id="IPR027450">
    <property type="entry name" value="AlkB-like"/>
</dbReference>
<dbReference type="PANTHER" id="PTHR31212:SF4">
    <property type="entry name" value="ALPHA-KETOGLUTARATE-DEPENDENT DIOXYGENASE ALKB HOMOLOG 3"/>
    <property type="match status" value="1"/>
</dbReference>
<dbReference type="AlphaFoldDB" id="A0A150X4W2"/>
<reference evidence="2 3" key="1">
    <citation type="submission" date="2016-01" db="EMBL/GenBank/DDBJ databases">
        <title>Genome sequencing of Roseivirga spongicola UST030701-084.</title>
        <authorList>
            <person name="Selvaratnam C."/>
            <person name="Thevarajoo S."/>
            <person name="Goh K.M."/>
            <person name="Ee R."/>
            <person name="Chan K.-G."/>
            <person name="Chong C.S."/>
        </authorList>
    </citation>
    <scope>NUCLEOTIDE SEQUENCE [LARGE SCALE GENOMIC DNA]</scope>
    <source>
        <strain evidence="2 3">UST030701-084</strain>
    </source>
</reference>
<dbReference type="InterPro" id="IPR005123">
    <property type="entry name" value="Oxoglu/Fe-dep_dioxygenase_dom"/>
</dbReference>
<accession>A0A150X4W2</accession>
<gene>
    <name evidence="2" type="ORF">AWW68_13895</name>
</gene>
<feature type="domain" description="Fe2OG dioxygenase" evidence="1">
    <location>
        <begin position="97"/>
        <end position="193"/>
    </location>
</feature>
<dbReference type="InterPro" id="IPR032854">
    <property type="entry name" value="ALKBH3"/>
</dbReference>
<comment type="caution">
    <text evidence="2">The sequence shown here is derived from an EMBL/GenBank/DDBJ whole genome shotgun (WGS) entry which is preliminary data.</text>
</comment>
<evidence type="ECO:0000259" key="1">
    <source>
        <dbReference type="PROSITE" id="PS51471"/>
    </source>
</evidence>
<dbReference type="OrthoDB" id="509559at2"/>
<protein>
    <recommendedName>
        <fullName evidence="1">Fe2OG dioxygenase domain-containing protein</fullName>
    </recommendedName>
</protein>
<dbReference type="Gene3D" id="2.60.120.590">
    <property type="entry name" value="Alpha-ketoglutarate-dependent dioxygenase AlkB-like"/>
    <property type="match status" value="1"/>
</dbReference>
<dbReference type="PANTHER" id="PTHR31212">
    <property type="entry name" value="ALPHA-KETOGLUTARATE-DEPENDENT DIOXYGENASE ALKB HOMOLOG 3"/>
    <property type="match status" value="1"/>
</dbReference>
<dbReference type="InterPro" id="IPR037151">
    <property type="entry name" value="AlkB-like_sf"/>
</dbReference>
<dbReference type="GO" id="GO:0051213">
    <property type="term" value="F:dioxygenase activity"/>
    <property type="evidence" value="ECO:0007669"/>
    <property type="project" value="InterPro"/>
</dbReference>
<organism evidence="2 3">
    <name type="scientific">Roseivirga spongicola</name>
    <dbReference type="NCBI Taxonomy" id="333140"/>
    <lineage>
        <taxon>Bacteria</taxon>
        <taxon>Pseudomonadati</taxon>
        <taxon>Bacteroidota</taxon>
        <taxon>Cytophagia</taxon>
        <taxon>Cytophagales</taxon>
        <taxon>Roseivirgaceae</taxon>
        <taxon>Roseivirga</taxon>
    </lineage>
</organism>
<dbReference type="Pfam" id="PF13532">
    <property type="entry name" value="2OG-FeII_Oxy_2"/>
    <property type="match status" value="1"/>
</dbReference>
<sequence>MLLPLNCTVDYIEGFLSPKESLALYTLLIEQYKLDKARTRIEAGGRIIETDVFKILFSMPDLIARNTHPEHIHGKSYPFEGLMQDLKDKVEKISNQSFDLAMCLYYPDGSFYAPYHSDQQTSGVKTILPSLSLGEVREFSFRDKETESTFSLDLANGSLLIMGENCQKNYEHSLIKNEKYQQPRINITFREAAFQ</sequence>
<dbReference type="RefSeq" id="WP_068222593.1">
    <property type="nucleotide sequence ID" value="NZ_CP139724.1"/>
</dbReference>
<dbReference type="Proteomes" id="UP000075606">
    <property type="component" value="Unassembled WGS sequence"/>
</dbReference>
<dbReference type="GO" id="GO:0006307">
    <property type="term" value="P:DNA alkylation repair"/>
    <property type="evidence" value="ECO:0007669"/>
    <property type="project" value="InterPro"/>
</dbReference>
<evidence type="ECO:0000313" key="2">
    <source>
        <dbReference type="EMBL" id="KYG73767.1"/>
    </source>
</evidence>
<keyword evidence="3" id="KW-1185">Reference proteome</keyword>
<name>A0A150X4W2_9BACT</name>
<dbReference type="EMBL" id="LRPC01000028">
    <property type="protein sequence ID" value="KYG73767.1"/>
    <property type="molecule type" value="Genomic_DNA"/>
</dbReference>
<dbReference type="PROSITE" id="PS51471">
    <property type="entry name" value="FE2OG_OXY"/>
    <property type="match status" value="1"/>
</dbReference>
<proteinExistence type="predicted"/>
<dbReference type="SUPFAM" id="SSF51197">
    <property type="entry name" value="Clavaminate synthase-like"/>
    <property type="match status" value="1"/>
</dbReference>